<dbReference type="Proteomes" id="UP000298596">
    <property type="component" value="Plasmid p4"/>
</dbReference>
<dbReference type="GO" id="GO:0005829">
    <property type="term" value="C:cytosol"/>
    <property type="evidence" value="ECO:0007669"/>
    <property type="project" value="TreeGrafter"/>
</dbReference>
<dbReference type="Gene3D" id="3.40.50.12470">
    <property type="match status" value="1"/>
</dbReference>
<dbReference type="SMART" id="SM00861">
    <property type="entry name" value="Transket_pyr"/>
    <property type="match status" value="1"/>
</dbReference>
<feature type="compositionally biased region" description="Low complexity" evidence="5">
    <location>
        <begin position="162"/>
        <end position="211"/>
    </location>
</feature>
<sequence>MAVDRKVERVIRRRAEEPLDWATGEALAFATLLAEGTPVRLTGQDVVRGAFSHRHFALTDTVTGRRHVSLNHLGVEQARFDVVNSPLSEYAVLGFEYGYSLERPDALVIWEAQFGDFANGAQIMIDQFIVSAEDKWRQPSGLVILLRTGWRGRGRSIPPPGRSASSRWRRATTSASPIPRPGQLLPPAAPADAAPRPQAAGGAESEDAAAPARRRVDAGRLRAGHRLPAGDRHRRRGRAHPAVQRQAGL</sequence>
<dbReference type="InterPro" id="IPR029061">
    <property type="entry name" value="THDP-binding"/>
</dbReference>
<evidence type="ECO:0000313" key="7">
    <source>
        <dbReference type="EMBL" id="QCO06555.1"/>
    </source>
</evidence>
<dbReference type="GO" id="GO:0004591">
    <property type="term" value="F:oxoglutarate dehydrogenase (succinyl-transferring) activity"/>
    <property type="evidence" value="ECO:0007669"/>
    <property type="project" value="UniProtKB-EC"/>
</dbReference>
<feature type="region of interest" description="Disordered" evidence="5">
    <location>
        <begin position="154"/>
        <end position="249"/>
    </location>
</feature>
<protein>
    <recommendedName>
        <fullName evidence="2">oxoglutarate dehydrogenase (succinyl-transferring)</fullName>
        <ecNumber evidence="2">1.2.4.2</ecNumber>
    </recommendedName>
</protein>
<evidence type="ECO:0000256" key="3">
    <source>
        <dbReference type="ARBA" id="ARBA00023002"/>
    </source>
</evidence>
<dbReference type="SUPFAM" id="SSF52518">
    <property type="entry name" value="Thiamin diphosphate-binding fold (THDP-binding)"/>
    <property type="match status" value="1"/>
</dbReference>
<evidence type="ECO:0000259" key="6">
    <source>
        <dbReference type="SMART" id="SM00861"/>
    </source>
</evidence>
<evidence type="ECO:0000256" key="5">
    <source>
        <dbReference type="SAM" id="MobiDB-lite"/>
    </source>
</evidence>
<keyword evidence="3" id="KW-0560">Oxidoreductase</keyword>
<organism evidence="7 8">
    <name type="scientific">Azospirillum brasilense</name>
    <dbReference type="NCBI Taxonomy" id="192"/>
    <lineage>
        <taxon>Bacteria</taxon>
        <taxon>Pseudomonadati</taxon>
        <taxon>Pseudomonadota</taxon>
        <taxon>Alphaproteobacteria</taxon>
        <taxon>Rhodospirillales</taxon>
        <taxon>Azospirillaceae</taxon>
        <taxon>Azospirillum</taxon>
    </lineage>
</organism>
<gene>
    <name evidence="7" type="ORF">D3867_32000</name>
</gene>
<dbReference type="GO" id="GO:0030976">
    <property type="term" value="F:thiamine pyrophosphate binding"/>
    <property type="evidence" value="ECO:0007669"/>
    <property type="project" value="InterPro"/>
</dbReference>
<dbReference type="PANTHER" id="PTHR23152">
    <property type="entry name" value="2-OXOGLUTARATE DEHYDROGENASE"/>
    <property type="match status" value="1"/>
</dbReference>
<keyword evidence="4" id="KW-0786">Thiamine pyrophosphate</keyword>
<dbReference type="PANTHER" id="PTHR23152:SF4">
    <property type="entry name" value="2-OXOADIPATE DEHYDROGENASE COMPLEX COMPONENT E1"/>
    <property type="match status" value="1"/>
</dbReference>
<dbReference type="GO" id="GO:0045252">
    <property type="term" value="C:oxoglutarate dehydrogenase complex"/>
    <property type="evidence" value="ECO:0007669"/>
    <property type="project" value="TreeGrafter"/>
</dbReference>
<dbReference type="EC" id="1.2.4.2" evidence="2"/>
<dbReference type="InterPro" id="IPR005475">
    <property type="entry name" value="Transketolase-like_Pyr-bd"/>
</dbReference>
<proteinExistence type="predicted"/>
<name>A0A4D8Q8F1_AZOBR</name>
<dbReference type="GO" id="GO:0006099">
    <property type="term" value="P:tricarboxylic acid cycle"/>
    <property type="evidence" value="ECO:0007669"/>
    <property type="project" value="TreeGrafter"/>
</dbReference>
<dbReference type="AlphaFoldDB" id="A0A4D8Q8F1"/>
<geneLocation type="plasmid" evidence="7">
    <name>p4</name>
</geneLocation>
<dbReference type="InterPro" id="IPR011603">
    <property type="entry name" value="2oxoglutarate_DH_E1"/>
</dbReference>
<evidence type="ECO:0000256" key="4">
    <source>
        <dbReference type="ARBA" id="ARBA00023052"/>
    </source>
</evidence>
<feature type="domain" description="Transketolase-like pyrimidine-binding" evidence="6">
    <location>
        <begin position="19"/>
        <end position="187"/>
    </location>
</feature>
<evidence type="ECO:0000313" key="8">
    <source>
        <dbReference type="Proteomes" id="UP000298596"/>
    </source>
</evidence>
<reference evidence="7 8" key="1">
    <citation type="submission" date="2018-09" db="EMBL/GenBank/DDBJ databases">
        <title>Whole genome based analysis of evolution and adaptive divergence in Indian and Brazilian strains of Azospirillum brasilense.</title>
        <authorList>
            <person name="Singh C."/>
            <person name="Tripathi A.K."/>
        </authorList>
    </citation>
    <scope>NUCLEOTIDE SEQUENCE [LARGE SCALE GENOMIC DNA]</scope>
    <source>
        <strain evidence="7 8">MTCC4036</strain>
        <plasmid evidence="7 8">p4</plasmid>
    </source>
</reference>
<dbReference type="EMBL" id="CP032334">
    <property type="protein sequence ID" value="QCO06555.1"/>
    <property type="molecule type" value="Genomic_DNA"/>
</dbReference>
<comment type="cofactor">
    <cofactor evidence="1">
        <name>thiamine diphosphate</name>
        <dbReference type="ChEBI" id="CHEBI:58937"/>
    </cofactor>
</comment>
<dbReference type="Pfam" id="PF02779">
    <property type="entry name" value="Transket_pyr"/>
    <property type="match status" value="1"/>
</dbReference>
<keyword evidence="7" id="KW-0614">Plasmid</keyword>
<evidence type="ECO:0000256" key="2">
    <source>
        <dbReference type="ARBA" id="ARBA00012280"/>
    </source>
</evidence>
<accession>A0A4D8Q8F1</accession>
<evidence type="ECO:0000256" key="1">
    <source>
        <dbReference type="ARBA" id="ARBA00001964"/>
    </source>
</evidence>